<evidence type="ECO:0000313" key="2">
    <source>
        <dbReference type="EMBL" id="MED6218859.1"/>
    </source>
</evidence>
<evidence type="ECO:0000256" key="1">
    <source>
        <dbReference type="SAM" id="MobiDB-lite"/>
    </source>
</evidence>
<reference evidence="2 3" key="1">
    <citation type="journal article" date="2023" name="Plants (Basel)">
        <title>Bridging the Gap: Combining Genomics and Transcriptomics Approaches to Understand Stylosanthes scabra, an Orphan Legume from the Brazilian Caatinga.</title>
        <authorList>
            <person name="Ferreira-Neto J.R.C."/>
            <person name="da Silva M.D."/>
            <person name="Binneck E."/>
            <person name="de Melo N.F."/>
            <person name="da Silva R.H."/>
            <person name="de Melo A.L.T.M."/>
            <person name="Pandolfi V."/>
            <person name="Bustamante F.O."/>
            <person name="Brasileiro-Vidal A.C."/>
            <person name="Benko-Iseppon A.M."/>
        </authorList>
    </citation>
    <scope>NUCLEOTIDE SEQUENCE [LARGE SCALE GENOMIC DNA]</scope>
    <source>
        <tissue evidence="2">Leaves</tissue>
    </source>
</reference>
<comment type="caution">
    <text evidence="2">The sequence shown here is derived from an EMBL/GenBank/DDBJ whole genome shotgun (WGS) entry which is preliminary data.</text>
</comment>
<gene>
    <name evidence="2" type="ORF">PIB30_030418</name>
</gene>
<dbReference type="EMBL" id="JASCZI010271987">
    <property type="protein sequence ID" value="MED6218859.1"/>
    <property type="molecule type" value="Genomic_DNA"/>
</dbReference>
<protein>
    <submittedName>
        <fullName evidence="2">Uncharacterized protein</fullName>
    </submittedName>
</protein>
<proteinExistence type="predicted"/>
<accession>A0ABU6Z9D8</accession>
<keyword evidence="3" id="KW-1185">Reference proteome</keyword>
<dbReference type="Proteomes" id="UP001341840">
    <property type="component" value="Unassembled WGS sequence"/>
</dbReference>
<feature type="compositionally biased region" description="Low complexity" evidence="1">
    <location>
        <begin position="127"/>
        <end position="139"/>
    </location>
</feature>
<evidence type="ECO:0000313" key="3">
    <source>
        <dbReference type="Proteomes" id="UP001341840"/>
    </source>
</evidence>
<feature type="region of interest" description="Disordered" evidence="1">
    <location>
        <begin position="127"/>
        <end position="155"/>
    </location>
</feature>
<name>A0ABU6Z9D8_9FABA</name>
<sequence>MRIIPNKERFDMVMVGSPKIPHHLLLYKLGEKPPRAIIHALTPFHDDQPQDSSVLLYLTLAPSVGMCQETLETVLDQVSHLCPGVGFSTITLNTRWDLKGRRIYNPKKASGEDSKIVDESLQVDKVQQEQQQEVTEQAQLPKPENVAGDCGDCPT</sequence>
<organism evidence="2 3">
    <name type="scientific">Stylosanthes scabra</name>
    <dbReference type="NCBI Taxonomy" id="79078"/>
    <lineage>
        <taxon>Eukaryota</taxon>
        <taxon>Viridiplantae</taxon>
        <taxon>Streptophyta</taxon>
        <taxon>Embryophyta</taxon>
        <taxon>Tracheophyta</taxon>
        <taxon>Spermatophyta</taxon>
        <taxon>Magnoliopsida</taxon>
        <taxon>eudicotyledons</taxon>
        <taxon>Gunneridae</taxon>
        <taxon>Pentapetalae</taxon>
        <taxon>rosids</taxon>
        <taxon>fabids</taxon>
        <taxon>Fabales</taxon>
        <taxon>Fabaceae</taxon>
        <taxon>Papilionoideae</taxon>
        <taxon>50 kb inversion clade</taxon>
        <taxon>dalbergioids sensu lato</taxon>
        <taxon>Dalbergieae</taxon>
        <taxon>Pterocarpus clade</taxon>
        <taxon>Stylosanthes</taxon>
    </lineage>
</organism>